<proteinExistence type="predicted"/>
<comment type="caution">
    <text evidence="2">The sequence shown here is derived from an EMBL/GenBank/DDBJ whole genome shotgun (WGS) entry which is preliminary data.</text>
</comment>
<dbReference type="GeneID" id="96288150"/>
<evidence type="ECO:0000313" key="3">
    <source>
        <dbReference type="Proteomes" id="UP000600946"/>
    </source>
</evidence>
<keyword evidence="3" id="KW-1185">Reference proteome</keyword>
<keyword evidence="1" id="KW-1133">Transmembrane helix</keyword>
<dbReference type="EMBL" id="BMUU01000001">
    <property type="protein sequence ID" value="GGY13466.1"/>
    <property type="molecule type" value="Genomic_DNA"/>
</dbReference>
<dbReference type="Proteomes" id="UP000600946">
    <property type="component" value="Unassembled WGS sequence"/>
</dbReference>
<reference evidence="3" key="1">
    <citation type="journal article" date="2019" name="Int. J. Syst. Evol. Microbiol.">
        <title>The Global Catalogue of Microorganisms (GCM) 10K type strain sequencing project: providing services to taxonomists for standard genome sequencing and annotation.</title>
        <authorList>
            <consortium name="The Broad Institute Genomics Platform"/>
            <consortium name="The Broad Institute Genome Sequencing Center for Infectious Disease"/>
            <person name="Wu L."/>
            <person name="Ma J."/>
        </authorList>
    </citation>
    <scope>NUCLEOTIDE SEQUENCE [LARGE SCALE GENOMIC DNA]</scope>
    <source>
        <strain evidence="3">JCM 4594</strain>
    </source>
</reference>
<keyword evidence="1" id="KW-0472">Membrane</keyword>
<keyword evidence="1" id="KW-0812">Transmembrane</keyword>
<dbReference type="RefSeq" id="WP_190025776.1">
    <property type="nucleotide sequence ID" value="NZ_BMUU01000001.1"/>
</dbReference>
<organism evidence="2 3">
    <name type="scientific">Streptomyces xanthochromogenes</name>
    <dbReference type="NCBI Taxonomy" id="67384"/>
    <lineage>
        <taxon>Bacteria</taxon>
        <taxon>Bacillati</taxon>
        <taxon>Actinomycetota</taxon>
        <taxon>Actinomycetes</taxon>
        <taxon>Kitasatosporales</taxon>
        <taxon>Streptomycetaceae</taxon>
        <taxon>Streptomyces</taxon>
    </lineage>
</organism>
<sequence>MLPFWNLRRTRAYRVVQRGFDPYDAVDDHLEEMSASYAPPAGASLHVSVSGFRAQAQGTSGCAALRAMREQHPVVVHALYTYLTVMGLLVALVLATFTHR</sequence>
<gene>
    <name evidence="2" type="ORF">GCM10010326_00940</name>
</gene>
<feature type="transmembrane region" description="Helical" evidence="1">
    <location>
        <begin position="74"/>
        <end position="97"/>
    </location>
</feature>
<evidence type="ECO:0000313" key="2">
    <source>
        <dbReference type="EMBL" id="GGY13466.1"/>
    </source>
</evidence>
<accession>A0ABQ2ZHP2</accession>
<name>A0ABQ2ZHP2_9ACTN</name>
<protein>
    <submittedName>
        <fullName evidence="2">Uncharacterized protein</fullName>
    </submittedName>
</protein>
<evidence type="ECO:0000256" key="1">
    <source>
        <dbReference type="SAM" id="Phobius"/>
    </source>
</evidence>